<dbReference type="EMBL" id="CM037151">
    <property type="protein sequence ID" value="KAH7844442.1"/>
    <property type="molecule type" value="Genomic_DNA"/>
</dbReference>
<name>A0ACB7XTU1_9ERIC</name>
<proteinExistence type="predicted"/>
<sequence>MCFAKLVVLVLKFAMGGHGPNKLILWPKILSVTGSNLKVLIAFANAFHVLQPLKVPLFRFSFYTKAL</sequence>
<organism evidence="1 2">
    <name type="scientific">Vaccinium darrowii</name>
    <dbReference type="NCBI Taxonomy" id="229202"/>
    <lineage>
        <taxon>Eukaryota</taxon>
        <taxon>Viridiplantae</taxon>
        <taxon>Streptophyta</taxon>
        <taxon>Embryophyta</taxon>
        <taxon>Tracheophyta</taxon>
        <taxon>Spermatophyta</taxon>
        <taxon>Magnoliopsida</taxon>
        <taxon>eudicotyledons</taxon>
        <taxon>Gunneridae</taxon>
        <taxon>Pentapetalae</taxon>
        <taxon>asterids</taxon>
        <taxon>Ericales</taxon>
        <taxon>Ericaceae</taxon>
        <taxon>Vaccinioideae</taxon>
        <taxon>Vaccinieae</taxon>
        <taxon>Vaccinium</taxon>
    </lineage>
</organism>
<evidence type="ECO:0000313" key="1">
    <source>
        <dbReference type="EMBL" id="KAH7844442.1"/>
    </source>
</evidence>
<evidence type="ECO:0000313" key="2">
    <source>
        <dbReference type="Proteomes" id="UP000828048"/>
    </source>
</evidence>
<reference evidence="1 2" key="1">
    <citation type="journal article" date="2021" name="Hortic Res">
        <title>High-quality reference genome and annotation aids understanding of berry development for evergreen blueberry (Vaccinium darrowii).</title>
        <authorList>
            <person name="Yu J."/>
            <person name="Hulse-Kemp A.M."/>
            <person name="Babiker E."/>
            <person name="Staton M."/>
        </authorList>
    </citation>
    <scope>NUCLEOTIDE SEQUENCE [LARGE SCALE GENOMIC DNA]</scope>
    <source>
        <strain evidence="2">cv. NJ 8807/NJ 8810</strain>
        <tissue evidence="1">Young leaf</tissue>
    </source>
</reference>
<protein>
    <submittedName>
        <fullName evidence="1">Uncharacterized protein</fullName>
    </submittedName>
</protein>
<accession>A0ACB7XTU1</accession>
<gene>
    <name evidence="1" type="ORF">Vadar_028011</name>
</gene>
<keyword evidence="2" id="KW-1185">Reference proteome</keyword>
<dbReference type="Proteomes" id="UP000828048">
    <property type="component" value="Chromosome 1"/>
</dbReference>
<comment type="caution">
    <text evidence="1">The sequence shown here is derived from an EMBL/GenBank/DDBJ whole genome shotgun (WGS) entry which is preliminary data.</text>
</comment>